<dbReference type="SUPFAM" id="SSF81995">
    <property type="entry name" value="beta-sandwich domain of Sec23/24"/>
    <property type="match status" value="1"/>
</dbReference>
<protein>
    <submittedName>
        <fullName evidence="5">Uncharacterized protein</fullName>
    </submittedName>
</protein>
<dbReference type="Pfam" id="PF14223">
    <property type="entry name" value="Retrotran_gag_2"/>
    <property type="match status" value="1"/>
</dbReference>
<evidence type="ECO:0000256" key="1">
    <source>
        <dbReference type="SAM" id="Coils"/>
    </source>
</evidence>
<dbReference type="CDD" id="cd09272">
    <property type="entry name" value="RNase_HI_RT_Ty1"/>
    <property type="match status" value="1"/>
</dbReference>
<dbReference type="InterPro" id="IPR013103">
    <property type="entry name" value="RVT_2"/>
</dbReference>
<dbReference type="Pfam" id="PF07727">
    <property type="entry name" value="RVT_2"/>
    <property type="match status" value="1"/>
</dbReference>
<feature type="compositionally biased region" description="Low complexity" evidence="2">
    <location>
        <begin position="722"/>
        <end position="733"/>
    </location>
</feature>
<evidence type="ECO:0000256" key="2">
    <source>
        <dbReference type="SAM" id="MobiDB-lite"/>
    </source>
</evidence>
<feature type="region of interest" description="Disordered" evidence="2">
    <location>
        <begin position="706"/>
        <end position="747"/>
    </location>
</feature>
<feature type="coiled-coil region" evidence="1">
    <location>
        <begin position="235"/>
        <end position="269"/>
    </location>
</feature>
<feature type="coiled-coil region" evidence="1">
    <location>
        <begin position="1515"/>
        <end position="1556"/>
    </location>
</feature>
<feature type="domain" description="Reverse transcriptase Ty1/copia-type" evidence="3">
    <location>
        <begin position="894"/>
        <end position="1009"/>
    </location>
</feature>
<keyword evidence="1" id="KW-0175">Coiled coil</keyword>
<feature type="domain" description="Retrovirus-related Pol polyprotein from transposon TNT 1-94-like beta-barrel" evidence="4">
    <location>
        <begin position="539"/>
        <end position="600"/>
    </location>
</feature>
<name>A0A6L2NTF3_TANCI</name>
<organism evidence="5">
    <name type="scientific">Tanacetum cinerariifolium</name>
    <name type="common">Dalmatian daisy</name>
    <name type="synonym">Chrysanthemum cinerariifolium</name>
    <dbReference type="NCBI Taxonomy" id="118510"/>
    <lineage>
        <taxon>Eukaryota</taxon>
        <taxon>Viridiplantae</taxon>
        <taxon>Streptophyta</taxon>
        <taxon>Embryophyta</taxon>
        <taxon>Tracheophyta</taxon>
        <taxon>Spermatophyta</taxon>
        <taxon>Magnoliopsida</taxon>
        <taxon>eudicotyledons</taxon>
        <taxon>Gunneridae</taxon>
        <taxon>Pentapetalae</taxon>
        <taxon>asterids</taxon>
        <taxon>campanulids</taxon>
        <taxon>Asterales</taxon>
        <taxon>Asteraceae</taxon>
        <taxon>Asteroideae</taxon>
        <taxon>Anthemideae</taxon>
        <taxon>Anthemidinae</taxon>
        <taxon>Tanacetum</taxon>
    </lineage>
</organism>
<feature type="region of interest" description="Disordered" evidence="2">
    <location>
        <begin position="1687"/>
        <end position="1717"/>
    </location>
</feature>
<proteinExistence type="predicted"/>
<feature type="region of interest" description="Disordered" evidence="2">
    <location>
        <begin position="484"/>
        <end position="517"/>
    </location>
</feature>
<comment type="caution">
    <text evidence="5">The sequence shown here is derived from an EMBL/GenBank/DDBJ whole genome shotgun (WGS) entry which is preliminary data.</text>
</comment>
<feature type="compositionally biased region" description="Low complexity" evidence="2">
    <location>
        <begin position="503"/>
        <end position="513"/>
    </location>
</feature>
<feature type="compositionally biased region" description="Low complexity" evidence="2">
    <location>
        <begin position="1472"/>
        <end position="1482"/>
    </location>
</feature>
<evidence type="ECO:0000259" key="4">
    <source>
        <dbReference type="Pfam" id="PF22936"/>
    </source>
</evidence>
<feature type="compositionally biased region" description="Pro residues" evidence="2">
    <location>
        <begin position="1459"/>
        <end position="1471"/>
    </location>
</feature>
<accession>A0A6L2NTF3</accession>
<feature type="compositionally biased region" description="Basic and acidic residues" evidence="2">
    <location>
        <begin position="734"/>
        <end position="747"/>
    </location>
</feature>
<sequence length="1972" mass="221357">MRIEQYFLMTDYSLWEVILNGDSPVPTRVVNGVLQPVAPITAEQKLARKNELKARGTLLMALPDKHQLKFNSHKDAKTLMEAIEKRFGGNTETKKVQKTLLKQQYKNFIGSSSESLDQIHDRLQKFINQLEIHGVSLSQEDSFQEEEEPANYALMALSSSSSSSDNEVVSCSKTCSKAYAQLQSHYDKLTANFRKLKFDVISYQTCLESVEARLLVYKQNELVFEEDLKLLKLEVQLRDNALVNLKQTLEKAEQERDDLKLKLEKFQTFSTNLTELLASQTNAKTCLGYNSQVFTRAMFDCNDYLSSESDESWPPNSLYDRFQSSDGYHVVHLPYTGTFMPPKPDLVFNNAPTDVETDHPAFTVKLSPTKPDQDLSLTNRSSAPIIEDWVSDSEDKSEIKTPQNVPSFVQTTEQVKSPRHPFQHAKTSIPPKSAIPKPTSNGKRRNRKACFVCKIVIQSKPVPIIVVRPVSTVVPKIKVTRLSHTKPVVTKTNSPPKRHTNRSPSPKASKSPPRVTAVKAQVVSAAQGNPQHALKDKGVIDSGCSRHMTGNISYLFDFEELNGGYVAFGGNPKGGKISRKGKIKTGKLDFDDVYFVKELRLIKDLVRYSVSSKAFRVFNSRIRIVQETLHVNFPENKPNVEGSGPTWLFDIDSLTKTMNYQPVTAGNQSNPSACFQEKIDAEKAKEEIDQQYVLFSVWSFGSTNPQNTDGDVAFDENKPESEVNVSPSSSAQSKKQDDKTKREGKGKSLVESFTGYRDLSAEFEDYSEDNINKVNAASTLVLTARQISLNSTNTFSAVGPSNAAAKLEDITYSDDKDDVGAVADFNNLETSITVSPIPTTSVHKDHPVTQIIGDLSSATQTRSMTRVAKDQGIKRMKEALWSGTKKDLPHKDTQEERIDYEEVFAPVARIEAIRLFLAYASFMGFMVYKIDVKSAFLYETIEEKVYVCQPPGFEDHDYPDKVYKVVKALYGLHQAPRAWYEILANYLLKNSFQIGKIDQTLFIKRQKDGKSASTPIDTEKPLLNDPDGEDVDVHTYRSMIGSLMYLTSSSPDIMFAPKDSPYDLVAYTDSDYAGASLDKKSITEGCQFLRCKLISCQCKKQSVVATSSTEAEYVAAASCCAQVLWIQNQLLDYGLDQTVSGKDTSNPLMADNLPKIVWYSTHHVTLMKSWLVQKQTALGQTATGKEISNPFMAGVNKPRCDEDRLECMELMVFLLPKVEKVRIGTTVAVKKANDVIRLQALVNKKKVVVTKATIREALRLDDADGVECLPNEEIFAELARMGYDKLSTKLTFYKAFFSSQWKFLIHTILLCMSAKRTSWNEFSSSMASVVICLSSGRKFNFSKYIFDNLVRNVYSPTKFYMYPRFLQLIIRNQVGDLSTHTTKYTSPALTQKVFANMRRVGKGFSGVETPLFEGMLVAQEVKEGDADENVDNVNVGDAAEGDVSAAHDEVPTVDEEPSIPSPTPPTPPPQPSHDIPSTSQAQPTPPQSPQVQPSSPQPQQQPQPTQDDGLPINLLQEVMNTCTALSRRVEHLELDKIAQALEITKLKRRVKKLERRNKGRMIAEMDQDVDVVLEEAKEVADDVKDVQDDIDESAQDQERKTESQAEIYKIDLEHANKVLSMHEDESKPAEVQKVVDVVTTVKIITKVVTATTETITVASTTITAAEVQVPAATLTAAPSRVTVAPSRRRKGVAIKDPQEESATSTIIPDETKSKDKGKGIFVEEPKPLKKQAQIEQDEKYARELEAELNKTIDWDEVIDHVQRKQKEDKAIKRYQALKRKPQTEAQARKNMMLYLNNVAGFKMDYFNGMTYDDIRPIFEKHFNFNVNFLLKSKEQIDEEESRALKRINETPAKKAEKTKPDIHAQIWKNQRSVHGPAKVKGWKLLESCGVQIITFTTTQLILLVERKYPLTRFTLNQMLNDVRLEVEEENEVSLELLSTSMYVRLWWVGLVVEAVLGSGGGGKLGGGNDDWW</sequence>
<dbReference type="PANTHER" id="PTHR11439:SF495">
    <property type="entry name" value="REVERSE TRANSCRIPTASE, RNA-DEPENDENT DNA POLYMERASE-RELATED"/>
    <property type="match status" value="1"/>
</dbReference>
<evidence type="ECO:0000259" key="3">
    <source>
        <dbReference type="Pfam" id="PF07727"/>
    </source>
</evidence>
<feature type="region of interest" description="Disordered" evidence="2">
    <location>
        <begin position="1441"/>
        <end position="1510"/>
    </location>
</feature>
<dbReference type="EMBL" id="BKCJ010009631">
    <property type="protein sequence ID" value="GEU87885.1"/>
    <property type="molecule type" value="Genomic_DNA"/>
</dbReference>
<gene>
    <name evidence="5" type="ORF">Tci_059863</name>
</gene>
<dbReference type="InterPro" id="IPR054722">
    <property type="entry name" value="PolX-like_BBD"/>
</dbReference>
<evidence type="ECO:0000313" key="5">
    <source>
        <dbReference type="EMBL" id="GEU87885.1"/>
    </source>
</evidence>
<reference evidence="5" key="1">
    <citation type="journal article" date="2019" name="Sci. Rep.">
        <title>Draft genome of Tanacetum cinerariifolium, the natural source of mosquito coil.</title>
        <authorList>
            <person name="Yamashiro T."/>
            <person name="Shiraishi A."/>
            <person name="Satake H."/>
            <person name="Nakayama K."/>
        </authorList>
    </citation>
    <scope>NUCLEOTIDE SEQUENCE</scope>
</reference>
<dbReference type="Pfam" id="PF22936">
    <property type="entry name" value="Pol_BBD"/>
    <property type="match status" value="1"/>
</dbReference>
<feature type="region of interest" description="Disordered" evidence="2">
    <location>
        <begin position="414"/>
        <end position="444"/>
    </location>
</feature>
<dbReference type="PANTHER" id="PTHR11439">
    <property type="entry name" value="GAG-POL-RELATED RETROTRANSPOSON"/>
    <property type="match status" value="1"/>
</dbReference>